<dbReference type="EMBL" id="AEYE02000029">
    <property type="protein sequence ID" value="EPE95690.1"/>
    <property type="molecule type" value="Genomic_DNA"/>
</dbReference>
<proteinExistence type="predicted"/>
<protein>
    <submittedName>
        <fullName evidence="2">Uncharacterized protein</fullName>
    </submittedName>
</protein>
<evidence type="ECO:0000256" key="1">
    <source>
        <dbReference type="SAM" id="MobiDB-lite"/>
    </source>
</evidence>
<dbReference type="RefSeq" id="WP_016556472.1">
    <property type="nucleotide sequence ID" value="NZ_AEYE02000029.1"/>
</dbReference>
<accession>S3HBU1</accession>
<organism evidence="2 3">
    <name type="scientific">Rhizobium grahamii CCGE 502</name>
    <dbReference type="NCBI Taxonomy" id="990285"/>
    <lineage>
        <taxon>Bacteria</taxon>
        <taxon>Pseudomonadati</taxon>
        <taxon>Pseudomonadota</taxon>
        <taxon>Alphaproteobacteria</taxon>
        <taxon>Hyphomicrobiales</taxon>
        <taxon>Rhizobiaceae</taxon>
        <taxon>Rhizobium/Agrobacterium group</taxon>
        <taxon>Rhizobium</taxon>
    </lineage>
</organism>
<reference evidence="2 3" key="1">
    <citation type="journal article" date="2012" name="J. Bacteriol.">
        <title>Genome sequence of Rhizobium grahamii CCGE502, a broad-host-range symbiont with low nodulation competitiveness in Phaseolus vulgaris.</title>
        <authorList>
            <person name="Althabegoiti M.J."/>
            <person name="Lozano L."/>
            <person name="Torres-Tejerizo G."/>
            <person name="Ormeno-Orrillo E."/>
            <person name="Rogel M.A."/>
            <person name="Gonzalez V."/>
            <person name="Martinez-Romero E."/>
        </authorList>
    </citation>
    <scope>NUCLEOTIDE SEQUENCE [LARGE SCALE GENOMIC DNA]</scope>
    <source>
        <strain evidence="2 3">CCGE 502</strain>
    </source>
</reference>
<keyword evidence="3" id="KW-1185">Reference proteome</keyword>
<comment type="caution">
    <text evidence="2">The sequence shown here is derived from an EMBL/GenBank/DDBJ whole genome shotgun (WGS) entry which is preliminary data.</text>
</comment>
<evidence type="ECO:0000313" key="2">
    <source>
        <dbReference type="EMBL" id="EPE95690.1"/>
    </source>
</evidence>
<dbReference type="eggNOG" id="ENOG5032N9M">
    <property type="taxonomic scope" value="Bacteria"/>
</dbReference>
<gene>
    <name evidence="2" type="ORF">RGCCGE502_22610</name>
</gene>
<feature type="compositionally biased region" description="Basic and acidic residues" evidence="1">
    <location>
        <begin position="190"/>
        <end position="209"/>
    </location>
</feature>
<dbReference type="Proteomes" id="UP000014411">
    <property type="component" value="Unassembled WGS sequence"/>
</dbReference>
<sequence>MPLPMRTVVNELLVKNDRATKIYEAVHRAWDRAVELYPQRAVWLRKATFRGIVWEHVVRELNSLASADPGIAPLFHRDTASFIIDNVILFRFKHASVSLATANYPTPEAVAYDDHEMDLYGYEGLQRVELCYVLNEFETEVIWVGISARNNGEFLWKIELTSDGIAIPMQPEFFNDDEFDPLRIASFKQPKSDEAEQNKDKKKKDNGSS</sequence>
<dbReference type="AlphaFoldDB" id="S3HBU1"/>
<feature type="region of interest" description="Disordered" evidence="1">
    <location>
        <begin position="185"/>
        <end position="209"/>
    </location>
</feature>
<dbReference type="STRING" id="990285.RGCCGE502_22610"/>
<name>S3HBU1_9HYPH</name>
<dbReference type="HOGENOM" id="CLU_1314565_0_0_5"/>
<evidence type="ECO:0000313" key="3">
    <source>
        <dbReference type="Proteomes" id="UP000014411"/>
    </source>
</evidence>